<dbReference type="AlphaFoldDB" id="A0A0K9NL58"/>
<keyword evidence="5" id="KW-1133">Transmembrane helix</keyword>
<dbReference type="PANTHER" id="PTHR15415">
    <property type="entry name" value="MITOFILIN"/>
    <property type="match status" value="1"/>
</dbReference>
<dbReference type="Pfam" id="PF09731">
    <property type="entry name" value="Mitofilin"/>
    <property type="match status" value="1"/>
</dbReference>
<evidence type="ECO:0000256" key="4">
    <source>
        <dbReference type="ARBA" id="ARBA00022792"/>
    </source>
</evidence>
<evidence type="ECO:0000256" key="8">
    <source>
        <dbReference type="SAM" id="Coils"/>
    </source>
</evidence>
<dbReference type="STRING" id="29655.A0A0K9NL58"/>
<comment type="similarity">
    <text evidence="2">Belongs to the MICOS complex subunit Mic60 family.</text>
</comment>
<evidence type="ECO:0000313" key="10">
    <source>
        <dbReference type="EMBL" id="KMZ56812.1"/>
    </source>
</evidence>
<evidence type="ECO:0008006" key="12">
    <source>
        <dbReference type="Google" id="ProtNLM"/>
    </source>
</evidence>
<dbReference type="PANTHER" id="PTHR15415:SF7">
    <property type="entry name" value="MICOS COMPLEX SUBUNIT MIC60"/>
    <property type="match status" value="1"/>
</dbReference>
<organism evidence="10 11">
    <name type="scientific">Zostera marina</name>
    <name type="common">Eelgrass</name>
    <dbReference type="NCBI Taxonomy" id="29655"/>
    <lineage>
        <taxon>Eukaryota</taxon>
        <taxon>Viridiplantae</taxon>
        <taxon>Streptophyta</taxon>
        <taxon>Embryophyta</taxon>
        <taxon>Tracheophyta</taxon>
        <taxon>Spermatophyta</taxon>
        <taxon>Magnoliopsida</taxon>
        <taxon>Liliopsida</taxon>
        <taxon>Zosteraceae</taxon>
        <taxon>Zostera</taxon>
    </lineage>
</organism>
<dbReference type="Proteomes" id="UP000036987">
    <property type="component" value="Unassembled WGS sequence"/>
</dbReference>
<sequence length="669" mass="74354">MLRRCVLEFSSIAKTRRLLRTQTPFWGSSRRGFSNGVKTPQETQSAGQKNASTGSLIPKILLGAIVVGAAVVVADETGYLDVGLRQSKIQTNGNDVQSVKDGGNVLVIPDVEPSVVASHYIEENINKIDDAQHIEDTELTKTHVSEVPSHEEPLNKEPSHEEPLNKEPLHEDPLHEESLHEESLHEESLHEESLHEESLHEESLHEESLRSIERGTQETSVQSDLLKEDTQLFDNEKTSEDIMQLKASSKKNIVGTPSETEIKLSPIDERVDEPKEVPKVSLVQETDAPSSLLGSYSLQDEIPPEITSRKEPTLHSMHISPENKALDLMSMESTDDDNPENIKIVLDVIQAIHIAEKRQAESDFHVFQEEKRRLKEKYEKELIDARFRELKLAGEADTLDKELNDEREKSVAALKMLQDKAEQNLKIELQNKEEEMQNCIKKTKEMAKAELNSVVAQEKASQLEKIAEANLHVNALCMAFYARSEEARQTHSVYKLALGALALEDALMKGFPVQTEVDMLRASLADIKNDTLVDLVLSSLPEETLNNGTDTKLQLNQKFDALKGTLRHFSFIPHGGGGILTHVLSYIASSIKVRENASSEEGIESTISRVDMLLAEGKLSEAATTLESAVSGTEAEGAVQNWVKQARNRAIAEQALAVLQSYATSMSLN</sequence>
<proteinExistence type="inferred from homology"/>
<feature type="region of interest" description="Disordered" evidence="9">
    <location>
        <begin position="143"/>
        <end position="228"/>
    </location>
</feature>
<keyword evidence="7" id="KW-0472">Membrane</keyword>
<keyword evidence="8" id="KW-0175">Coiled coil</keyword>
<evidence type="ECO:0000256" key="6">
    <source>
        <dbReference type="ARBA" id="ARBA00023128"/>
    </source>
</evidence>
<dbReference type="InterPro" id="IPR019133">
    <property type="entry name" value="MIC60"/>
</dbReference>
<dbReference type="EMBL" id="LFYR01002138">
    <property type="protein sequence ID" value="KMZ56812.1"/>
    <property type="molecule type" value="Genomic_DNA"/>
</dbReference>
<evidence type="ECO:0000256" key="7">
    <source>
        <dbReference type="ARBA" id="ARBA00023136"/>
    </source>
</evidence>
<keyword evidence="4" id="KW-0999">Mitochondrion inner membrane</keyword>
<evidence type="ECO:0000256" key="1">
    <source>
        <dbReference type="ARBA" id="ARBA00004273"/>
    </source>
</evidence>
<comment type="subcellular location">
    <subcellularLocation>
        <location evidence="1">Mitochondrion inner membrane</location>
    </subcellularLocation>
</comment>
<accession>A0A0K9NL58</accession>
<reference evidence="11" key="1">
    <citation type="journal article" date="2016" name="Nature">
        <title>The genome of the seagrass Zostera marina reveals angiosperm adaptation to the sea.</title>
        <authorList>
            <person name="Olsen J.L."/>
            <person name="Rouze P."/>
            <person name="Verhelst B."/>
            <person name="Lin Y.-C."/>
            <person name="Bayer T."/>
            <person name="Collen J."/>
            <person name="Dattolo E."/>
            <person name="De Paoli E."/>
            <person name="Dittami S."/>
            <person name="Maumus F."/>
            <person name="Michel G."/>
            <person name="Kersting A."/>
            <person name="Lauritano C."/>
            <person name="Lohaus R."/>
            <person name="Toepel M."/>
            <person name="Tonon T."/>
            <person name="Vanneste K."/>
            <person name="Amirebrahimi M."/>
            <person name="Brakel J."/>
            <person name="Bostroem C."/>
            <person name="Chovatia M."/>
            <person name="Grimwood J."/>
            <person name="Jenkins J.W."/>
            <person name="Jueterbock A."/>
            <person name="Mraz A."/>
            <person name="Stam W.T."/>
            <person name="Tice H."/>
            <person name="Bornberg-Bauer E."/>
            <person name="Green P.J."/>
            <person name="Pearson G.A."/>
            <person name="Procaccini G."/>
            <person name="Duarte C.M."/>
            <person name="Schmutz J."/>
            <person name="Reusch T.B.H."/>
            <person name="Van de Peer Y."/>
        </authorList>
    </citation>
    <scope>NUCLEOTIDE SEQUENCE [LARGE SCALE GENOMIC DNA]</scope>
    <source>
        <strain evidence="11">cv. Finnish</strain>
    </source>
</reference>
<keyword evidence="3" id="KW-0812">Transmembrane</keyword>
<name>A0A0K9NL58_ZOSMR</name>
<protein>
    <recommendedName>
        <fullName evidence="12">MICOS complex subunit MIC60</fullName>
    </recommendedName>
</protein>
<keyword evidence="11" id="KW-1185">Reference proteome</keyword>
<feature type="region of interest" description="Disordered" evidence="9">
    <location>
        <begin position="30"/>
        <end position="51"/>
    </location>
</feature>
<keyword evidence="6" id="KW-0496">Mitochondrion</keyword>
<feature type="compositionally biased region" description="Basic and acidic residues" evidence="9">
    <location>
        <begin position="143"/>
        <end position="216"/>
    </location>
</feature>
<evidence type="ECO:0000313" key="11">
    <source>
        <dbReference type="Proteomes" id="UP000036987"/>
    </source>
</evidence>
<evidence type="ECO:0000256" key="5">
    <source>
        <dbReference type="ARBA" id="ARBA00022989"/>
    </source>
</evidence>
<dbReference type="OrthoDB" id="10261039at2759"/>
<comment type="caution">
    <text evidence="10">The sequence shown here is derived from an EMBL/GenBank/DDBJ whole genome shotgun (WGS) entry which is preliminary data.</text>
</comment>
<evidence type="ECO:0000256" key="3">
    <source>
        <dbReference type="ARBA" id="ARBA00022692"/>
    </source>
</evidence>
<evidence type="ECO:0000256" key="2">
    <source>
        <dbReference type="ARBA" id="ARBA00010877"/>
    </source>
</evidence>
<dbReference type="GO" id="GO:0042407">
    <property type="term" value="P:cristae formation"/>
    <property type="evidence" value="ECO:0000318"/>
    <property type="project" value="GO_Central"/>
</dbReference>
<evidence type="ECO:0000256" key="9">
    <source>
        <dbReference type="SAM" id="MobiDB-lite"/>
    </source>
</evidence>
<dbReference type="GO" id="GO:0061617">
    <property type="term" value="C:MICOS complex"/>
    <property type="evidence" value="ECO:0000318"/>
    <property type="project" value="GO_Central"/>
</dbReference>
<feature type="compositionally biased region" description="Polar residues" evidence="9">
    <location>
        <begin position="36"/>
        <end position="51"/>
    </location>
</feature>
<feature type="coiled-coil region" evidence="8">
    <location>
        <begin position="417"/>
        <end position="449"/>
    </location>
</feature>
<gene>
    <name evidence="10" type="ORF">ZOSMA_91G00780</name>
</gene>